<evidence type="ECO:0000256" key="4">
    <source>
        <dbReference type="ARBA" id="ARBA00022741"/>
    </source>
</evidence>
<dbReference type="Gene3D" id="3.40.50.300">
    <property type="entry name" value="P-loop containing nucleotide triphosphate hydrolases"/>
    <property type="match status" value="2"/>
</dbReference>
<keyword evidence="7 14" id="KW-0067">ATP-binding</keyword>
<organism evidence="20 21">
    <name type="scientific">Boothiomyces macroporosus</name>
    <dbReference type="NCBI Taxonomy" id="261099"/>
    <lineage>
        <taxon>Eukaryota</taxon>
        <taxon>Fungi</taxon>
        <taxon>Fungi incertae sedis</taxon>
        <taxon>Chytridiomycota</taxon>
        <taxon>Chytridiomycota incertae sedis</taxon>
        <taxon>Chytridiomycetes</taxon>
        <taxon>Rhizophydiales</taxon>
        <taxon>Terramycetaceae</taxon>
        <taxon>Boothiomyces</taxon>
    </lineage>
</organism>
<dbReference type="PROSITE" id="PS51195">
    <property type="entry name" value="Q_MOTIF"/>
    <property type="match status" value="1"/>
</dbReference>
<dbReference type="PROSITE" id="PS00039">
    <property type="entry name" value="DEAD_ATP_HELICASE"/>
    <property type="match status" value="1"/>
</dbReference>
<feature type="domain" description="Helicase C-terminal" evidence="18">
    <location>
        <begin position="283"/>
        <end position="452"/>
    </location>
</feature>
<feature type="compositionally biased region" description="Acidic residues" evidence="16">
    <location>
        <begin position="17"/>
        <end position="36"/>
    </location>
</feature>
<dbReference type="InterPro" id="IPR014001">
    <property type="entry name" value="Helicase_ATP-bd"/>
</dbReference>
<dbReference type="GO" id="GO:0006364">
    <property type="term" value="P:rRNA processing"/>
    <property type="evidence" value="ECO:0007669"/>
    <property type="project" value="UniProtKB-KW"/>
</dbReference>
<dbReference type="InterPro" id="IPR014014">
    <property type="entry name" value="RNA_helicase_DEAD_Q_motif"/>
</dbReference>
<reference evidence="20" key="1">
    <citation type="submission" date="2020-05" db="EMBL/GenBank/DDBJ databases">
        <title>Phylogenomic resolution of chytrid fungi.</title>
        <authorList>
            <person name="Stajich J.E."/>
            <person name="Amses K."/>
            <person name="Simmons R."/>
            <person name="Seto K."/>
            <person name="Myers J."/>
            <person name="Bonds A."/>
            <person name="Quandt C.A."/>
            <person name="Barry K."/>
            <person name="Liu P."/>
            <person name="Grigoriev I."/>
            <person name="Longcore J.E."/>
            <person name="James T.Y."/>
        </authorList>
    </citation>
    <scope>NUCLEOTIDE SEQUENCE</scope>
    <source>
        <strain evidence="20">PLAUS21</strain>
    </source>
</reference>
<dbReference type="Pfam" id="PF00270">
    <property type="entry name" value="DEAD"/>
    <property type="match status" value="1"/>
</dbReference>
<name>A0AAD5UQE6_9FUNG</name>
<keyword evidence="6 14" id="KW-0347">Helicase</keyword>
<evidence type="ECO:0000256" key="15">
    <source>
        <dbReference type="RuleBase" id="RU365068"/>
    </source>
</evidence>
<dbReference type="SMART" id="SM00487">
    <property type="entry name" value="DEXDc"/>
    <property type="match status" value="1"/>
</dbReference>
<dbReference type="EC" id="3.6.4.13" evidence="15"/>
<dbReference type="SMART" id="SM00490">
    <property type="entry name" value="HELICc"/>
    <property type="match status" value="1"/>
</dbReference>
<evidence type="ECO:0000259" key="19">
    <source>
        <dbReference type="PROSITE" id="PS51195"/>
    </source>
</evidence>
<dbReference type="EMBL" id="JADGKB010000008">
    <property type="protein sequence ID" value="KAJ3261017.1"/>
    <property type="molecule type" value="Genomic_DNA"/>
</dbReference>
<evidence type="ECO:0000256" key="14">
    <source>
        <dbReference type="RuleBase" id="RU000492"/>
    </source>
</evidence>
<comment type="catalytic activity">
    <reaction evidence="12 15">
        <text>ATP + H2O = ADP + phosphate + H(+)</text>
        <dbReference type="Rhea" id="RHEA:13065"/>
        <dbReference type="ChEBI" id="CHEBI:15377"/>
        <dbReference type="ChEBI" id="CHEBI:15378"/>
        <dbReference type="ChEBI" id="CHEBI:30616"/>
        <dbReference type="ChEBI" id="CHEBI:43474"/>
        <dbReference type="ChEBI" id="CHEBI:456216"/>
        <dbReference type="EC" id="3.6.4.13"/>
    </reaction>
</comment>
<keyword evidence="2" id="KW-0690">Ribosome biogenesis</keyword>
<comment type="similarity">
    <text evidence="11">Belongs to the DEAD box helicase family. DDX18/HAS1 subfamily.</text>
</comment>
<dbReference type="GO" id="GO:0003724">
    <property type="term" value="F:RNA helicase activity"/>
    <property type="evidence" value="ECO:0007669"/>
    <property type="project" value="UniProtKB-EC"/>
</dbReference>
<evidence type="ECO:0000313" key="21">
    <source>
        <dbReference type="Proteomes" id="UP001210925"/>
    </source>
</evidence>
<keyword evidence="21" id="KW-1185">Reference proteome</keyword>
<dbReference type="GO" id="GO:0016787">
    <property type="term" value="F:hydrolase activity"/>
    <property type="evidence" value="ECO:0007669"/>
    <property type="project" value="UniProtKB-KW"/>
</dbReference>
<evidence type="ECO:0000256" key="11">
    <source>
        <dbReference type="ARBA" id="ARBA00024357"/>
    </source>
</evidence>
<evidence type="ECO:0000259" key="17">
    <source>
        <dbReference type="PROSITE" id="PS51192"/>
    </source>
</evidence>
<evidence type="ECO:0000256" key="9">
    <source>
        <dbReference type="ARBA" id="ARBA00023242"/>
    </source>
</evidence>
<dbReference type="InterPro" id="IPR025313">
    <property type="entry name" value="SPB4-like_CTE"/>
</dbReference>
<dbReference type="Proteomes" id="UP001210925">
    <property type="component" value="Unassembled WGS sequence"/>
</dbReference>
<evidence type="ECO:0000256" key="16">
    <source>
        <dbReference type="SAM" id="MobiDB-lite"/>
    </source>
</evidence>
<dbReference type="InterPro" id="IPR044773">
    <property type="entry name" value="DDX18/Has1_DEADc"/>
</dbReference>
<comment type="function">
    <text evidence="15">RNA helicase.</text>
</comment>
<evidence type="ECO:0000256" key="2">
    <source>
        <dbReference type="ARBA" id="ARBA00022517"/>
    </source>
</evidence>
<dbReference type="GO" id="GO:0005524">
    <property type="term" value="F:ATP binding"/>
    <property type="evidence" value="ECO:0007669"/>
    <property type="project" value="UniProtKB-UniRule"/>
</dbReference>
<evidence type="ECO:0000256" key="3">
    <source>
        <dbReference type="ARBA" id="ARBA00022552"/>
    </source>
</evidence>
<dbReference type="GO" id="GO:0005730">
    <property type="term" value="C:nucleolus"/>
    <property type="evidence" value="ECO:0007669"/>
    <property type="project" value="UniProtKB-SubCell"/>
</dbReference>
<comment type="domain">
    <text evidence="15">The Q motif is unique to and characteristic of the DEAD box family of RNA helicases and controls ATP binding and hydrolysis.</text>
</comment>
<dbReference type="InterPro" id="IPR027417">
    <property type="entry name" value="P-loop_NTPase"/>
</dbReference>
<keyword evidence="5 14" id="KW-0378">Hydrolase</keyword>
<dbReference type="CDD" id="cd18787">
    <property type="entry name" value="SF2_C_DEAD"/>
    <property type="match status" value="1"/>
</dbReference>
<accession>A0AAD5UQE6</accession>
<dbReference type="PROSITE" id="PS51192">
    <property type="entry name" value="HELICASE_ATP_BIND_1"/>
    <property type="match status" value="1"/>
</dbReference>
<sequence>MGRKRKSKEEKNKVEEQDINLDETEVVEHNDEEVERVEEKEPPKKKSKMEPIVPEAFNSEADTSFESLNLSEQTKKAIDSLGFKQMTQVQARSIPAAMTGRDILGAAKTGSGKTLAFLLPAVEMLHKLSFKPRNGTGVLIISPTRELALQIFGVAKELLEHHSQTFGIIMGGANRKAEADKLNKGVNLLVATPGRLLDHLQNTKGFVTKNLKMLIIDEADRILEVGFEEEMHQIMKLVPQERQTMLFSATQTTKVEDLARVSLKKGPLYINVDEHKDMATADGLEQGYVVCPSEQRFLLLFTFLKKNLKKKVIVFMSSCNAVKFHGELLNYIDIPVLDLHGKQKQQKRTNTFFEFVNAESGILICTDVAARGLDIPAVDWIIQFDPPDDPREYIHRVGRTARAGGRGKALLFLLPSELGFLRFLKQAKVPLNEYQFPPSKIANVQKQLERLMEKNYYLNRSAKEGYRSYLQAYASHSLKQIFDINALDLQKVGLAYGFTVPPQVNLVIGASGKTDRKKLGTGSAHGKKGKDYYNVKKDKDNVQWSG</sequence>
<feature type="domain" description="DEAD-box RNA helicase Q" evidence="19">
    <location>
        <begin position="63"/>
        <end position="91"/>
    </location>
</feature>
<evidence type="ECO:0000256" key="1">
    <source>
        <dbReference type="ARBA" id="ARBA00004604"/>
    </source>
</evidence>
<evidence type="ECO:0000256" key="6">
    <source>
        <dbReference type="ARBA" id="ARBA00022806"/>
    </source>
</evidence>
<dbReference type="SMART" id="SM01178">
    <property type="entry name" value="DUF4217"/>
    <property type="match status" value="1"/>
</dbReference>
<gene>
    <name evidence="20" type="primary">HAS1</name>
    <name evidence="20" type="ORF">HK103_006972</name>
</gene>
<dbReference type="PROSITE" id="PS51194">
    <property type="entry name" value="HELICASE_CTER"/>
    <property type="match status" value="1"/>
</dbReference>
<feature type="region of interest" description="Disordered" evidence="16">
    <location>
        <begin position="1"/>
        <end position="49"/>
    </location>
</feature>
<dbReference type="InterPro" id="IPR001650">
    <property type="entry name" value="Helicase_C-like"/>
</dbReference>
<dbReference type="AlphaFoldDB" id="A0AAD5UQE6"/>
<dbReference type="InterPro" id="IPR000629">
    <property type="entry name" value="RNA-helicase_DEAD-box_CS"/>
</dbReference>
<dbReference type="PANTHER" id="PTHR24031">
    <property type="entry name" value="RNA HELICASE"/>
    <property type="match status" value="1"/>
</dbReference>
<comment type="function">
    <text evidence="10">ATP-dependent RNA helicase involved in 40S ribosomal subunit biogenesis. Required for the processing and cleavage of 35S pre-rRNA at sites A0, A1, and A2, leading to mature 18S rRNA.</text>
</comment>
<dbReference type="InterPro" id="IPR011545">
    <property type="entry name" value="DEAD/DEAH_box_helicase_dom"/>
</dbReference>
<keyword evidence="8 15" id="KW-0694">RNA-binding</keyword>
<dbReference type="Pfam" id="PF00271">
    <property type="entry name" value="Helicase_C"/>
    <property type="match status" value="1"/>
</dbReference>
<evidence type="ECO:0000256" key="7">
    <source>
        <dbReference type="ARBA" id="ARBA00022840"/>
    </source>
</evidence>
<evidence type="ECO:0000256" key="13">
    <source>
        <dbReference type="PROSITE-ProRule" id="PRU00552"/>
    </source>
</evidence>
<feature type="domain" description="Helicase ATP-binding" evidence="17">
    <location>
        <begin position="94"/>
        <end position="269"/>
    </location>
</feature>
<evidence type="ECO:0000256" key="10">
    <source>
        <dbReference type="ARBA" id="ARBA00024310"/>
    </source>
</evidence>
<evidence type="ECO:0000256" key="8">
    <source>
        <dbReference type="ARBA" id="ARBA00022884"/>
    </source>
</evidence>
<dbReference type="CDD" id="cd17942">
    <property type="entry name" value="DEADc_DDX18"/>
    <property type="match status" value="1"/>
</dbReference>
<feature type="short sequence motif" description="Q motif" evidence="13">
    <location>
        <begin position="63"/>
        <end position="91"/>
    </location>
</feature>
<evidence type="ECO:0000256" key="5">
    <source>
        <dbReference type="ARBA" id="ARBA00022801"/>
    </source>
</evidence>
<evidence type="ECO:0000313" key="20">
    <source>
        <dbReference type="EMBL" id="KAJ3261017.1"/>
    </source>
</evidence>
<protein>
    <recommendedName>
        <fullName evidence="15">ATP-dependent RNA helicase</fullName>
        <ecNumber evidence="15">3.6.4.13</ecNumber>
    </recommendedName>
</protein>
<dbReference type="SUPFAM" id="SSF52540">
    <property type="entry name" value="P-loop containing nucleoside triphosphate hydrolases"/>
    <property type="match status" value="1"/>
</dbReference>
<comment type="caution">
    <text evidence="20">The sequence shown here is derived from an EMBL/GenBank/DDBJ whole genome shotgun (WGS) entry which is preliminary data.</text>
</comment>
<dbReference type="FunFam" id="3.40.50.300:FF:000379">
    <property type="entry name" value="RNA helicase"/>
    <property type="match status" value="1"/>
</dbReference>
<keyword evidence="3" id="KW-0698">rRNA processing</keyword>
<dbReference type="FunFam" id="3.40.50.300:FF:000460">
    <property type="entry name" value="RNA helicase"/>
    <property type="match status" value="1"/>
</dbReference>
<keyword evidence="9" id="KW-0539">Nucleus</keyword>
<feature type="compositionally biased region" description="Basic and acidic residues" evidence="16">
    <location>
        <begin position="7"/>
        <end position="16"/>
    </location>
</feature>
<proteinExistence type="inferred from homology"/>
<evidence type="ECO:0000256" key="12">
    <source>
        <dbReference type="ARBA" id="ARBA00047984"/>
    </source>
</evidence>
<comment type="subcellular location">
    <subcellularLocation>
        <location evidence="1">Nucleus</location>
        <location evidence="1">Nucleolus</location>
    </subcellularLocation>
</comment>
<evidence type="ECO:0000259" key="18">
    <source>
        <dbReference type="PROSITE" id="PS51194"/>
    </source>
</evidence>
<dbReference type="GO" id="GO:0003723">
    <property type="term" value="F:RNA binding"/>
    <property type="evidence" value="ECO:0007669"/>
    <property type="project" value="UniProtKB-UniRule"/>
</dbReference>
<dbReference type="Pfam" id="PF13959">
    <property type="entry name" value="CTE_SPB4"/>
    <property type="match status" value="1"/>
</dbReference>
<keyword evidence="4 14" id="KW-0547">Nucleotide-binding</keyword>